<dbReference type="AlphaFoldDB" id="A0A4V1IZX1"/>
<protein>
    <submittedName>
        <fullName evidence="1">Uncharacterized protein</fullName>
    </submittedName>
</protein>
<accession>A0A4V1IZX1</accession>
<organism evidence="1 2">
    <name type="scientific">Rozella allomycis (strain CSF55)</name>
    <dbReference type="NCBI Taxonomy" id="988480"/>
    <lineage>
        <taxon>Eukaryota</taxon>
        <taxon>Fungi</taxon>
        <taxon>Fungi incertae sedis</taxon>
        <taxon>Cryptomycota</taxon>
        <taxon>Cryptomycota incertae sedis</taxon>
        <taxon>Rozella</taxon>
    </lineage>
</organism>
<proteinExistence type="predicted"/>
<evidence type="ECO:0000313" key="2">
    <source>
        <dbReference type="Proteomes" id="UP000281549"/>
    </source>
</evidence>
<evidence type="ECO:0000313" key="1">
    <source>
        <dbReference type="EMBL" id="RKP19539.1"/>
    </source>
</evidence>
<gene>
    <name evidence="1" type="ORF">ROZALSC1DRAFT_22206</name>
</gene>
<reference evidence="2" key="1">
    <citation type="journal article" date="2018" name="Nat. Microbiol.">
        <title>Leveraging single-cell genomics to expand the fungal tree of life.</title>
        <authorList>
            <person name="Ahrendt S.R."/>
            <person name="Quandt C.A."/>
            <person name="Ciobanu D."/>
            <person name="Clum A."/>
            <person name="Salamov A."/>
            <person name="Andreopoulos B."/>
            <person name="Cheng J.F."/>
            <person name="Woyke T."/>
            <person name="Pelin A."/>
            <person name="Henrissat B."/>
            <person name="Reynolds N.K."/>
            <person name="Benny G.L."/>
            <person name="Smith M.E."/>
            <person name="James T.Y."/>
            <person name="Grigoriev I.V."/>
        </authorList>
    </citation>
    <scope>NUCLEOTIDE SEQUENCE [LARGE SCALE GENOMIC DNA]</scope>
    <source>
        <strain evidence="2">CSF55</strain>
    </source>
</reference>
<dbReference type="EMBL" id="ML005206">
    <property type="protein sequence ID" value="RKP19539.1"/>
    <property type="molecule type" value="Genomic_DNA"/>
</dbReference>
<dbReference type="Proteomes" id="UP000281549">
    <property type="component" value="Unassembled WGS sequence"/>
</dbReference>
<name>A0A4V1IZX1_ROZAC</name>
<sequence>MYQATPHAHFFTTLVSATFFESEDAYSSSQESDISSTYSGLSTTTSESVDDIAEHKPITLEEIHQLGIFPNLYNHLVSCKYGNSLTKMDSTIVNKSHLDVVMREMNNIDILNFVEINIKYGQDKRSAWTVRELHCKLADYFAQNISFNSITDAYFMETLKEFIYRLQNASIPDLNLGPTQISESELLDPKKSFCLKDYTSKFIKFEMLENVFNMIAVTSSTPDARDLTLIRNFFQWLRHFVSVLSILGYYES</sequence>